<reference evidence="1 4" key="2">
    <citation type="submission" date="2019-08" db="EMBL/GenBank/DDBJ databases">
        <title>Prevalence, distribution, and phylogeny of type two toxin-antitoxin genes possessed by Cronobacter species where C. sakazakii homologs follow sequence type lineages.</title>
        <authorList>
            <person name="Finkelstein S."/>
            <person name="Negrete F."/>
            <person name="Jang H."/>
            <person name="Gopinath G.R."/>
            <person name="Tall B.D."/>
        </authorList>
    </citation>
    <scope>NUCLEOTIDE SEQUENCE [LARGE SCALE GENOMIC DNA]</scope>
    <source>
        <strain evidence="1 4">MOD1_GK1257</strain>
    </source>
</reference>
<evidence type="ECO:0000313" key="1">
    <source>
        <dbReference type="EMBL" id="KAB0884832.1"/>
    </source>
</evidence>
<name>A0A2T7AWJ8_9ENTR</name>
<reference evidence="2 3" key="1">
    <citation type="submission" date="2016-12" db="EMBL/GenBank/DDBJ databases">
        <title>Analysis of the Molecular Diversity Among Cronobacter Species Isolated from Filth Flies Using a Pan Genomic DNA Microarray.</title>
        <authorList>
            <person name="Pava-Ripoll M."/>
            <person name="Tall B."/>
            <person name="Farber J."/>
            <person name="Fanning S."/>
            <person name="Lehner A."/>
            <person name="Stephan R."/>
            <person name="Pagotto F."/>
            <person name="Iverson C."/>
            <person name="Ziobro G."/>
            <person name="Miller A."/>
            <person name="Pearson R."/>
            <person name="Yan Q."/>
            <person name="Kim M."/>
            <person name="Jeong S."/>
            <person name="Park J."/>
            <person name="Jun S."/>
            <person name="Choi H."/>
            <person name="Chung T."/>
            <person name="Yoo Y."/>
            <person name="Park E."/>
            <person name="Hwang S."/>
            <person name="Lee B."/>
            <person name="Sathyamoorthy V."/>
            <person name="Carter L."/>
            <person name="Mammel M."/>
            <person name="Jackson S."/>
            <person name="Kothary M."/>
            <person name="Patel I."/>
            <person name="Grim C."/>
            <person name="Gopinath G."/>
            <person name="Gangiredla J."/>
            <person name="Chase H."/>
        </authorList>
    </citation>
    <scope>NUCLEOTIDE SEQUENCE [LARGE SCALE GENOMIC DNA]</scope>
    <source>
        <strain evidence="2 3">MOD1-Md1s</strain>
    </source>
</reference>
<dbReference type="Proteomes" id="UP000469927">
    <property type="component" value="Unassembled WGS sequence"/>
</dbReference>
<dbReference type="Proteomes" id="UP000244378">
    <property type="component" value="Unassembled WGS sequence"/>
</dbReference>
<dbReference type="RefSeq" id="WP_075192663.1">
    <property type="nucleotide sequence ID" value="NZ_JADKNN010000031.1"/>
</dbReference>
<dbReference type="EMBL" id="MSAE01000007">
    <property type="protein sequence ID" value="PUX16524.1"/>
    <property type="molecule type" value="Genomic_DNA"/>
</dbReference>
<organism evidence="2 3">
    <name type="scientific">Cronobacter muytjensii</name>
    <dbReference type="NCBI Taxonomy" id="413501"/>
    <lineage>
        <taxon>Bacteria</taxon>
        <taxon>Pseudomonadati</taxon>
        <taxon>Pseudomonadota</taxon>
        <taxon>Gammaproteobacteria</taxon>
        <taxon>Enterobacterales</taxon>
        <taxon>Enterobacteriaceae</taxon>
        <taxon>Cronobacter</taxon>
    </lineage>
</organism>
<evidence type="ECO:0000313" key="2">
    <source>
        <dbReference type="EMBL" id="PUX16524.1"/>
    </source>
</evidence>
<dbReference type="EMBL" id="WAGD01000008">
    <property type="protein sequence ID" value="KAB0884832.1"/>
    <property type="molecule type" value="Genomic_DNA"/>
</dbReference>
<gene>
    <name evidence="2" type="ORF">AUN14_05685</name>
    <name evidence="1" type="ORF">FZI19_03275</name>
</gene>
<protein>
    <submittedName>
        <fullName evidence="2">Uncharacterized protein</fullName>
    </submittedName>
</protein>
<dbReference type="AlphaFoldDB" id="A0A2T7AWJ8"/>
<evidence type="ECO:0000313" key="3">
    <source>
        <dbReference type="Proteomes" id="UP000244378"/>
    </source>
</evidence>
<evidence type="ECO:0000313" key="4">
    <source>
        <dbReference type="Proteomes" id="UP000469927"/>
    </source>
</evidence>
<sequence length="111" mass="12931">MDNCISIDDTVHSALYKLKQQYKLMIDDKDNPLSDIAKSYFADIMQLFIKYHPVTCYVLHKHNLKWSMQGRGKGVLMKFLDAADSTPDKLQSMVIHYDSYDKRYILEAHLG</sequence>
<accession>A0A2T7AWJ8</accession>
<comment type="caution">
    <text evidence="2">The sequence shown here is derived from an EMBL/GenBank/DDBJ whole genome shotgun (WGS) entry which is preliminary data.</text>
</comment>
<keyword evidence="4" id="KW-1185">Reference proteome</keyword>
<proteinExistence type="predicted"/>